<evidence type="ECO:0000313" key="3">
    <source>
        <dbReference type="EMBL" id="SVC53226.1"/>
    </source>
</evidence>
<feature type="non-terminal residue" evidence="3">
    <location>
        <position position="243"/>
    </location>
</feature>
<feature type="transmembrane region" description="Helical" evidence="2">
    <location>
        <begin position="123"/>
        <end position="142"/>
    </location>
</feature>
<sequence>MNAAQWRNKLGQSLPFYYGWVIVASTVSVSLSTRTIMAVATLSVFVVPMTQDMGWSRGLFSGAVSLGGLCAVFISPLVGKWLDRYGSGLLLTVASVLTGALAIGLSFVGNPAAFYALYVPGRLIFSGPLELGIPTAISNWFIRRRPLGLAADAVAKGAGLTMIPLLAQFIITGWDWRTAWITLGVLTFAIGVIPPVLLMTRRPEDMGLEPDPVPDRHIEEVGAASKGDASTPTPATETRFTES</sequence>
<dbReference type="Gene3D" id="1.20.1250.20">
    <property type="entry name" value="MFS general substrate transporter like domains"/>
    <property type="match status" value="1"/>
</dbReference>
<evidence type="ECO:0000256" key="2">
    <source>
        <dbReference type="SAM" id="Phobius"/>
    </source>
</evidence>
<gene>
    <name evidence="3" type="ORF">METZ01_LOCUS306080</name>
</gene>
<dbReference type="PANTHER" id="PTHR11360:SF284">
    <property type="entry name" value="EG:103B4.3 PROTEIN-RELATED"/>
    <property type="match status" value="1"/>
</dbReference>
<reference evidence="3" key="1">
    <citation type="submission" date="2018-05" db="EMBL/GenBank/DDBJ databases">
        <authorList>
            <person name="Lanie J.A."/>
            <person name="Ng W.-L."/>
            <person name="Kazmierczak K.M."/>
            <person name="Andrzejewski T.M."/>
            <person name="Davidsen T.M."/>
            <person name="Wayne K.J."/>
            <person name="Tettelin H."/>
            <person name="Glass J.I."/>
            <person name="Rusch D."/>
            <person name="Podicherti R."/>
            <person name="Tsui H.-C.T."/>
            <person name="Winkler M.E."/>
        </authorList>
    </citation>
    <scope>NUCLEOTIDE SEQUENCE</scope>
</reference>
<feature type="compositionally biased region" description="Polar residues" evidence="1">
    <location>
        <begin position="228"/>
        <end position="243"/>
    </location>
</feature>
<feature type="transmembrane region" description="Helical" evidence="2">
    <location>
        <begin position="20"/>
        <end position="47"/>
    </location>
</feature>
<evidence type="ECO:0008006" key="4">
    <source>
        <dbReference type="Google" id="ProtNLM"/>
    </source>
</evidence>
<feature type="transmembrane region" description="Helical" evidence="2">
    <location>
        <begin position="180"/>
        <end position="198"/>
    </location>
</feature>
<keyword evidence="2" id="KW-1133">Transmembrane helix</keyword>
<proteinExistence type="predicted"/>
<feature type="region of interest" description="Disordered" evidence="1">
    <location>
        <begin position="207"/>
        <end position="243"/>
    </location>
</feature>
<dbReference type="InterPro" id="IPR050327">
    <property type="entry name" value="Proton-linked_MCT"/>
</dbReference>
<dbReference type="EMBL" id="UINC01096386">
    <property type="protein sequence ID" value="SVC53226.1"/>
    <property type="molecule type" value="Genomic_DNA"/>
</dbReference>
<feature type="transmembrane region" description="Helical" evidence="2">
    <location>
        <begin position="90"/>
        <end position="117"/>
    </location>
</feature>
<keyword evidence="2" id="KW-0812">Transmembrane</keyword>
<evidence type="ECO:0000256" key="1">
    <source>
        <dbReference type="SAM" id="MobiDB-lite"/>
    </source>
</evidence>
<dbReference type="PANTHER" id="PTHR11360">
    <property type="entry name" value="MONOCARBOXYLATE TRANSPORTER"/>
    <property type="match status" value="1"/>
</dbReference>
<name>A0A382MWS1_9ZZZZ</name>
<accession>A0A382MWS1</accession>
<feature type="transmembrane region" description="Helical" evidence="2">
    <location>
        <begin position="59"/>
        <end position="78"/>
    </location>
</feature>
<dbReference type="SUPFAM" id="SSF103473">
    <property type="entry name" value="MFS general substrate transporter"/>
    <property type="match status" value="1"/>
</dbReference>
<dbReference type="InterPro" id="IPR011701">
    <property type="entry name" value="MFS"/>
</dbReference>
<keyword evidence="2" id="KW-0472">Membrane</keyword>
<dbReference type="Pfam" id="PF07690">
    <property type="entry name" value="MFS_1"/>
    <property type="match status" value="1"/>
</dbReference>
<protein>
    <recommendedName>
        <fullName evidence="4">Major facilitator superfamily (MFS) profile domain-containing protein</fullName>
    </recommendedName>
</protein>
<feature type="transmembrane region" description="Helical" evidence="2">
    <location>
        <begin position="154"/>
        <end position="174"/>
    </location>
</feature>
<dbReference type="InterPro" id="IPR036259">
    <property type="entry name" value="MFS_trans_sf"/>
</dbReference>
<dbReference type="AlphaFoldDB" id="A0A382MWS1"/>
<dbReference type="GO" id="GO:0022857">
    <property type="term" value="F:transmembrane transporter activity"/>
    <property type="evidence" value="ECO:0007669"/>
    <property type="project" value="InterPro"/>
</dbReference>
<organism evidence="3">
    <name type="scientific">marine metagenome</name>
    <dbReference type="NCBI Taxonomy" id="408172"/>
    <lineage>
        <taxon>unclassified sequences</taxon>
        <taxon>metagenomes</taxon>
        <taxon>ecological metagenomes</taxon>
    </lineage>
</organism>